<gene>
    <name evidence="4" type="ORF">PDUR_08115</name>
</gene>
<evidence type="ECO:0000256" key="1">
    <source>
        <dbReference type="ARBA" id="ARBA00006252"/>
    </source>
</evidence>
<dbReference type="Gene3D" id="3.40.50.360">
    <property type="match status" value="1"/>
</dbReference>
<dbReference type="KEGG" id="pdu:PDUR_08115"/>
<dbReference type="InterPro" id="IPR051545">
    <property type="entry name" value="NAD(P)H_dehydrogenase_qn"/>
</dbReference>
<evidence type="ECO:0000259" key="3">
    <source>
        <dbReference type="Pfam" id="PF02525"/>
    </source>
</evidence>
<dbReference type="OrthoDB" id="9798454at2"/>
<dbReference type="eggNOG" id="COG2249">
    <property type="taxonomic scope" value="Bacteria"/>
</dbReference>
<keyword evidence="2" id="KW-0560">Oxidoreductase</keyword>
<dbReference type="GO" id="GO:0005829">
    <property type="term" value="C:cytosol"/>
    <property type="evidence" value="ECO:0007669"/>
    <property type="project" value="TreeGrafter"/>
</dbReference>
<evidence type="ECO:0000313" key="5">
    <source>
        <dbReference type="Proteomes" id="UP000029409"/>
    </source>
</evidence>
<protein>
    <submittedName>
        <fullName evidence="4">NADPH dehydrogenase</fullName>
    </submittedName>
</protein>
<dbReference type="RefSeq" id="WP_042205778.1">
    <property type="nucleotide sequence ID" value="NZ_CP009288.1"/>
</dbReference>
<reference evidence="4 5" key="1">
    <citation type="submission" date="2014-08" db="EMBL/GenBank/DDBJ databases">
        <title>Comparative genomics of the Paenibacillus odorifer group.</title>
        <authorList>
            <person name="den Bakker H.C."/>
            <person name="Tsai Y.-C."/>
            <person name="Martin N."/>
            <person name="Korlach J."/>
            <person name="Wiedmann M."/>
        </authorList>
    </citation>
    <scope>NUCLEOTIDE SEQUENCE [LARGE SCALE GENOMIC DNA]</scope>
    <source>
        <strain evidence="4 5">DSM 1735</strain>
    </source>
</reference>
<dbReference type="PANTHER" id="PTHR10204">
    <property type="entry name" value="NAD P H OXIDOREDUCTASE-RELATED"/>
    <property type="match status" value="1"/>
</dbReference>
<dbReference type="InterPro" id="IPR029039">
    <property type="entry name" value="Flavoprotein-like_sf"/>
</dbReference>
<evidence type="ECO:0000313" key="4">
    <source>
        <dbReference type="EMBL" id="AIQ11902.1"/>
    </source>
</evidence>
<accession>A0A089HLG5</accession>
<dbReference type="Pfam" id="PF02525">
    <property type="entry name" value="Flavodoxin_2"/>
    <property type="match status" value="1"/>
</dbReference>
<dbReference type="InterPro" id="IPR003680">
    <property type="entry name" value="Flavodoxin_fold"/>
</dbReference>
<dbReference type="Proteomes" id="UP000029409">
    <property type="component" value="Chromosome"/>
</dbReference>
<feature type="domain" description="Flavodoxin-like fold" evidence="3">
    <location>
        <begin position="1"/>
        <end position="182"/>
    </location>
</feature>
<dbReference type="STRING" id="44251.PDUR_08115"/>
<evidence type="ECO:0000256" key="2">
    <source>
        <dbReference type="ARBA" id="ARBA00023002"/>
    </source>
</evidence>
<dbReference type="AlphaFoldDB" id="A0A089HLG5"/>
<proteinExistence type="inferred from homology"/>
<dbReference type="EMBL" id="CP009288">
    <property type="protein sequence ID" value="AIQ11902.1"/>
    <property type="molecule type" value="Genomic_DNA"/>
</dbReference>
<dbReference type="SUPFAM" id="SSF52218">
    <property type="entry name" value="Flavoproteins"/>
    <property type="match status" value="1"/>
</dbReference>
<organism evidence="4 5">
    <name type="scientific">Paenibacillus durus</name>
    <name type="common">Paenibacillus azotofixans</name>
    <dbReference type="NCBI Taxonomy" id="44251"/>
    <lineage>
        <taxon>Bacteria</taxon>
        <taxon>Bacillati</taxon>
        <taxon>Bacillota</taxon>
        <taxon>Bacilli</taxon>
        <taxon>Bacillales</taxon>
        <taxon>Paenibacillaceae</taxon>
        <taxon>Paenibacillus</taxon>
    </lineage>
</organism>
<name>A0A089HLG5_PAEDU</name>
<dbReference type="PANTHER" id="PTHR10204:SF34">
    <property type="entry name" value="NAD(P)H DEHYDROGENASE [QUINONE] 1 ISOFORM 1"/>
    <property type="match status" value="1"/>
</dbReference>
<comment type="similarity">
    <text evidence="1">Belongs to the NAD(P)H dehydrogenase (quinone) family.</text>
</comment>
<keyword evidence="5" id="KW-1185">Reference proteome</keyword>
<sequence>MNVLIIYAHPNPASFNHAILEKVKQGLKEKGHTFTILDLYQEQFNPVLRFDETSKRRDLKNDPETERYRSLVKQADHFIFVYPVWWYGTPAILKGFFDRVFVSGFAYIYEGLMPKGLLAGKSAWVIYTIDSPSWFVRLLRGSTEWKVIKTSILKFCGIRSVKRMMFAGMKGSSIQRREKWLQHVYHQARQL</sequence>
<dbReference type="GO" id="GO:0003955">
    <property type="term" value="F:NAD(P)H dehydrogenase (quinone) activity"/>
    <property type="evidence" value="ECO:0007669"/>
    <property type="project" value="TreeGrafter"/>
</dbReference>